<evidence type="ECO:0000256" key="1">
    <source>
        <dbReference type="SAM" id="MobiDB-lite"/>
    </source>
</evidence>
<protein>
    <submittedName>
        <fullName evidence="2">ORF 35</fullName>
    </submittedName>
</protein>
<dbReference type="RefSeq" id="YP_271892.1">
    <property type="nucleotide sequence ID" value="NC_007217.1"/>
</dbReference>
<keyword evidence="3" id="KW-1185">Reference proteome</keyword>
<dbReference type="Proteomes" id="UP000001469">
    <property type="component" value="Segment"/>
</dbReference>
<reference evidence="2 3" key="1">
    <citation type="journal article" date="2005" name="J. Virol.">
        <title>Constituents of SH1, a novel lipid-containing virus infecting the halophilic euryarchaeon Haloarcula hispanica.</title>
        <authorList>
            <person name="Bamford D.H."/>
            <person name="Ravantti J.J."/>
            <person name="Ronnholm G."/>
            <person name="Laurinavicius S."/>
            <person name="Kukkaro P."/>
            <person name="Dyall-Smith M."/>
            <person name="Somerharju P."/>
            <person name="Kalkkinen N."/>
            <person name="Bamford J.K."/>
        </authorList>
    </citation>
    <scope>NUCLEOTIDE SEQUENCE</scope>
</reference>
<evidence type="ECO:0000313" key="2">
    <source>
        <dbReference type="EMBL" id="AAY24961.1"/>
    </source>
</evidence>
<accession>Q4KPF2</accession>
<name>Q4KPF2_9VIRU</name>
<dbReference type="GeneID" id="5176953"/>
<dbReference type="KEGG" id="vg:5176953"/>
<evidence type="ECO:0000313" key="3">
    <source>
        <dbReference type="Proteomes" id="UP000001469"/>
    </source>
</evidence>
<proteinExistence type="predicted"/>
<sequence>MSLDPDRRVYVTGQGTRYHLDRDCSALDHSGPLTPTTAGEAKQDRPRRSRCSVCGYSAPTL</sequence>
<organism evidence="2 3">
    <name type="scientific">Haloarcula hispanica SH1 virus</name>
    <dbReference type="NCBI Taxonomy" id="326574"/>
    <lineage>
        <taxon>Viruses</taxon>
        <taxon>Singelaviria</taxon>
        <taxon>Helvetiavirae</taxon>
        <taxon>Dividoviricota</taxon>
        <taxon>Laserviricetes</taxon>
        <taxon>Halopanivirales</taxon>
        <taxon>Sphaerolipoviridae</taxon>
        <taxon>Alphasphaerolipovirus</taxon>
        <taxon>Alphasphaerolipovirus serpentinense</taxon>
    </lineage>
</organism>
<dbReference type="EMBL" id="AY950802">
    <property type="protein sequence ID" value="AAY24961.1"/>
    <property type="molecule type" value="Genomic_DNA"/>
</dbReference>
<feature type="region of interest" description="Disordered" evidence="1">
    <location>
        <begin position="23"/>
        <end position="61"/>
    </location>
</feature>